<evidence type="ECO:0000256" key="3">
    <source>
        <dbReference type="ARBA" id="ARBA00022690"/>
    </source>
</evidence>
<dbReference type="KEGG" id="pmrn:116948591"/>
<dbReference type="SUPFAM" id="SSF57362">
    <property type="entry name" value="BPTI-like"/>
    <property type="match status" value="3"/>
</dbReference>
<dbReference type="RefSeq" id="XP_032821293.1">
    <property type="nucleotide sequence ID" value="XM_032965402.1"/>
</dbReference>
<evidence type="ECO:0000256" key="1">
    <source>
        <dbReference type="ARBA" id="ARBA00004613"/>
    </source>
</evidence>
<sequence length="244" mass="26859">MAAPLLRSAFATLATLLLARPGLGQTGAGAESRSSCMMDLDPGPCRAYLPRVFYNRYTQRCEPFHYGGCFGNGNNFESLAECNAKCAWIPVAPKACRLDMEVGVCRALLRRYFFNMTSGSCEEFGYGGCQGNLNNFKDAASCYQHCVHRAVLPRICLMKADPGECTAVIPRFHYNPKTSNCESFTYGGCGGNDNNFSSERSCMSVCGQAVIPASTSAQYLSPSRRVFVARRRQGKTFKHKIIRQ</sequence>
<evidence type="ECO:0000313" key="8">
    <source>
        <dbReference type="Proteomes" id="UP001318040"/>
    </source>
</evidence>
<dbReference type="InterPro" id="IPR036880">
    <property type="entry name" value="Kunitz_BPTI_sf"/>
</dbReference>
<feature type="signal peptide" evidence="6">
    <location>
        <begin position="1"/>
        <end position="24"/>
    </location>
</feature>
<dbReference type="CDD" id="cd00109">
    <property type="entry name" value="Kunitz-type"/>
    <property type="match status" value="1"/>
</dbReference>
<feature type="chain" id="PRO_5042479515" evidence="6">
    <location>
        <begin position="25"/>
        <end position="244"/>
    </location>
</feature>
<dbReference type="InterPro" id="IPR050098">
    <property type="entry name" value="TFPI/VKTCI-like"/>
</dbReference>
<feature type="domain" description="BPTI/Kunitz inhibitor" evidence="7">
    <location>
        <begin position="36"/>
        <end position="86"/>
    </location>
</feature>
<dbReference type="Pfam" id="PF00014">
    <property type="entry name" value="Kunitz_BPTI"/>
    <property type="match status" value="3"/>
</dbReference>
<keyword evidence="4" id="KW-0722">Serine protease inhibitor</keyword>
<comment type="subcellular location">
    <subcellularLocation>
        <location evidence="1">Secreted</location>
    </subcellularLocation>
</comment>
<evidence type="ECO:0000256" key="2">
    <source>
        <dbReference type="ARBA" id="ARBA00022525"/>
    </source>
</evidence>
<gene>
    <name evidence="9" type="primary">LOC116948591</name>
</gene>
<dbReference type="FunFam" id="4.10.410.10:FF:000004">
    <property type="entry name" value="Tissue factor pathway inhibitor"/>
    <property type="match status" value="2"/>
</dbReference>
<dbReference type="PROSITE" id="PS00280">
    <property type="entry name" value="BPTI_KUNITZ_1"/>
    <property type="match status" value="2"/>
</dbReference>
<dbReference type="GO" id="GO:0005615">
    <property type="term" value="C:extracellular space"/>
    <property type="evidence" value="ECO:0007669"/>
    <property type="project" value="TreeGrafter"/>
</dbReference>
<dbReference type="InterPro" id="IPR020901">
    <property type="entry name" value="Prtase_inh_Kunz-CS"/>
</dbReference>
<evidence type="ECO:0000256" key="5">
    <source>
        <dbReference type="ARBA" id="ARBA00023157"/>
    </source>
</evidence>
<keyword evidence="8" id="KW-1185">Reference proteome</keyword>
<dbReference type="PANTHER" id="PTHR10083:SF376">
    <property type="entry name" value="SERINE PEPTIDASE INHIBITOR, KUNITZ TYPE, 3"/>
    <property type="match status" value="1"/>
</dbReference>
<dbReference type="Proteomes" id="UP001318040">
    <property type="component" value="Chromosome 34"/>
</dbReference>
<keyword evidence="6" id="KW-0732">Signal</keyword>
<dbReference type="Gene3D" id="4.10.410.10">
    <property type="entry name" value="Pancreatic trypsin inhibitor Kunitz domain"/>
    <property type="match status" value="3"/>
</dbReference>
<organism evidence="8 9">
    <name type="scientific">Petromyzon marinus</name>
    <name type="common">Sea lamprey</name>
    <dbReference type="NCBI Taxonomy" id="7757"/>
    <lineage>
        <taxon>Eukaryota</taxon>
        <taxon>Metazoa</taxon>
        <taxon>Chordata</taxon>
        <taxon>Craniata</taxon>
        <taxon>Vertebrata</taxon>
        <taxon>Cyclostomata</taxon>
        <taxon>Hyperoartia</taxon>
        <taxon>Petromyzontiformes</taxon>
        <taxon>Petromyzontidae</taxon>
        <taxon>Petromyzon</taxon>
    </lineage>
</organism>
<evidence type="ECO:0000259" key="7">
    <source>
        <dbReference type="PROSITE" id="PS50279"/>
    </source>
</evidence>
<keyword evidence="5" id="KW-1015">Disulfide bond</keyword>
<protein>
    <submittedName>
        <fullName evidence="9">Carboxypeptidase inhibitor SmCI-like</fullName>
    </submittedName>
</protein>
<dbReference type="AlphaFoldDB" id="A0AAJ7TNL3"/>
<evidence type="ECO:0000256" key="4">
    <source>
        <dbReference type="ARBA" id="ARBA00022900"/>
    </source>
</evidence>
<dbReference type="InterPro" id="IPR002223">
    <property type="entry name" value="Kunitz_BPTI"/>
</dbReference>
<dbReference type="PANTHER" id="PTHR10083">
    <property type="entry name" value="KUNITZ-TYPE PROTEASE INHIBITOR-RELATED"/>
    <property type="match status" value="1"/>
</dbReference>
<proteinExistence type="predicted"/>
<accession>A0AAJ7TNL3</accession>
<feature type="domain" description="BPTI/Kunitz inhibitor" evidence="7">
    <location>
        <begin position="96"/>
        <end position="146"/>
    </location>
</feature>
<dbReference type="PRINTS" id="PR00759">
    <property type="entry name" value="BASICPTASE"/>
</dbReference>
<dbReference type="GO" id="GO:0004867">
    <property type="term" value="F:serine-type endopeptidase inhibitor activity"/>
    <property type="evidence" value="ECO:0007669"/>
    <property type="project" value="UniProtKB-KW"/>
</dbReference>
<name>A0AAJ7TNL3_PETMA</name>
<dbReference type="SMART" id="SM00131">
    <property type="entry name" value="KU"/>
    <property type="match status" value="3"/>
</dbReference>
<keyword evidence="2" id="KW-0964">Secreted</keyword>
<keyword evidence="3" id="KW-0646">Protease inhibitor</keyword>
<dbReference type="FunFam" id="4.10.410.10:FF:000011">
    <property type="entry name" value="Tissue factor pathway inhibitor"/>
    <property type="match status" value="1"/>
</dbReference>
<reference evidence="9" key="1">
    <citation type="submission" date="2025-08" db="UniProtKB">
        <authorList>
            <consortium name="RefSeq"/>
        </authorList>
    </citation>
    <scope>IDENTIFICATION</scope>
    <source>
        <tissue evidence="9">Sperm</tissue>
    </source>
</reference>
<feature type="domain" description="BPTI/Kunitz inhibitor" evidence="7">
    <location>
        <begin position="156"/>
        <end position="206"/>
    </location>
</feature>
<evidence type="ECO:0000313" key="9">
    <source>
        <dbReference type="RefSeq" id="XP_032821293.1"/>
    </source>
</evidence>
<dbReference type="PROSITE" id="PS50279">
    <property type="entry name" value="BPTI_KUNITZ_2"/>
    <property type="match status" value="3"/>
</dbReference>
<evidence type="ECO:0000256" key="6">
    <source>
        <dbReference type="SAM" id="SignalP"/>
    </source>
</evidence>